<reference evidence="6 7" key="1">
    <citation type="submission" date="2017-05" db="EMBL/GenBank/DDBJ databases">
        <title>Acinetobacter populi ANC 5415 (= PBJ7), whole genome shotgun sequencing project.</title>
        <authorList>
            <person name="Nemec A."/>
            <person name="Radolfova-Krizova L."/>
        </authorList>
    </citation>
    <scope>NUCLEOTIDE SEQUENCE [LARGE SCALE GENOMIC DNA]</scope>
    <source>
        <strain evidence="6 7">PBJ7</strain>
    </source>
</reference>
<comment type="subunit">
    <text evidence="4">Part of the Bam complex.</text>
</comment>
<evidence type="ECO:0000313" key="6">
    <source>
        <dbReference type="EMBL" id="OUY08756.1"/>
    </source>
</evidence>
<comment type="caution">
    <text evidence="6">The sequence shown here is derived from an EMBL/GenBank/DDBJ whole genome shotgun (WGS) entry which is preliminary data.</text>
</comment>
<dbReference type="GO" id="GO:0043165">
    <property type="term" value="P:Gram-negative-bacterium-type cell outer membrane assembly"/>
    <property type="evidence" value="ECO:0007669"/>
    <property type="project" value="UniProtKB-UniRule"/>
</dbReference>
<dbReference type="InterPro" id="IPR015943">
    <property type="entry name" value="WD40/YVTN_repeat-like_dom_sf"/>
</dbReference>
<keyword evidence="1 4" id="KW-0732">Signal</keyword>
<feature type="domain" description="Pyrrolo-quinoline quinone repeat" evidence="5">
    <location>
        <begin position="80"/>
        <end position="309"/>
    </location>
</feature>
<organism evidence="6 7">
    <name type="scientific">Acinetobacter populi</name>
    <dbReference type="NCBI Taxonomy" id="1582270"/>
    <lineage>
        <taxon>Bacteria</taxon>
        <taxon>Pseudomonadati</taxon>
        <taxon>Pseudomonadota</taxon>
        <taxon>Gammaproteobacteria</taxon>
        <taxon>Moraxellales</taxon>
        <taxon>Moraxellaceae</taxon>
        <taxon>Acinetobacter</taxon>
    </lineage>
</organism>
<evidence type="ECO:0000256" key="1">
    <source>
        <dbReference type="ARBA" id="ARBA00022729"/>
    </source>
</evidence>
<evidence type="ECO:0000256" key="3">
    <source>
        <dbReference type="ARBA" id="ARBA00023237"/>
    </source>
</evidence>
<keyword evidence="2 4" id="KW-0472">Membrane</keyword>
<evidence type="ECO:0000256" key="2">
    <source>
        <dbReference type="ARBA" id="ARBA00023136"/>
    </source>
</evidence>
<keyword evidence="4" id="KW-0564">Palmitate</keyword>
<dbReference type="PROSITE" id="PS51257">
    <property type="entry name" value="PROKAR_LIPOPROTEIN"/>
    <property type="match status" value="1"/>
</dbReference>
<evidence type="ECO:0000313" key="7">
    <source>
        <dbReference type="Proteomes" id="UP000196536"/>
    </source>
</evidence>
<dbReference type="EMBL" id="NEXX01000001">
    <property type="protein sequence ID" value="OUY08756.1"/>
    <property type="molecule type" value="Genomic_DNA"/>
</dbReference>
<name>A0A1Z9Z2T7_9GAMM</name>
<proteinExistence type="inferred from homology"/>
<dbReference type="Proteomes" id="UP000196536">
    <property type="component" value="Unassembled WGS sequence"/>
</dbReference>
<dbReference type="GO" id="GO:0009279">
    <property type="term" value="C:cell outer membrane"/>
    <property type="evidence" value="ECO:0007669"/>
    <property type="project" value="UniProtKB-SubCell"/>
</dbReference>
<dbReference type="InterPro" id="IPR017687">
    <property type="entry name" value="BamB"/>
</dbReference>
<dbReference type="InterPro" id="IPR018391">
    <property type="entry name" value="PQQ_b-propeller_rpt"/>
</dbReference>
<dbReference type="SMART" id="SM00564">
    <property type="entry name" value="PQQ"/>
    <property type="match status" value="6"/>
</dbReference>
<dbReference type="OrthoDB" id="5173551at2"/>
<dbReference type="InterPro" id="IPR002372">
    <property type="entry name" value="PQQ_rpt_dom"/>
</dbReference>
<evidence type="ECO:0000256" key="4">
    <source>
        <dbReference type="HAMAP-Rule" id="MF_00923"/>
    </source>
</evidence>
<keyword evidence="3 4" id="KW-0998">Cell outer membrane</keyword>
<dbReference type="RefSeq" id="WP_087619418.1">
    <property type="nucleotide sequence ID" value="NZ_JAKVJF010000017.1"/>
</dbReference>
<evidence type="ECO:0000259" key="5">
    <source>
        <dbReference type="Pfam" id="PF13360"/>
    </source>
</evidence>
<dbReference type="HAMAP" id="MF_00923">
    <property type="entry name" value="OM_assembly_BamB"/>
    <property type="match status" value="1"/>
</dbReference>
<dbReference type="PANTHER" id="PTHR34512">
    <property type="entry name" value="CELL SURFACE PROTEIN"/>
    <property type="match status" value="1"/>
</dbReference>
<keyword evidence="4" id="KW-0449">Lipoprotein</keyword>
<dbReference type="SUPFAM" id="SSF50998">
    <property type="entry name" value="Quinoprotein alcohol dehydrogenase-like"/>
    <property type="match status" value="1"/>
</dbReference>
<dbReference type="AlphaFoldDB" id="A0A1Z9Z2T7"/>
<dbReference type="GO" id="GO:0051205">
    <property type="term" value="P:protein insertion into membrane"/>
    <property type="evidence" value="ECO:0007669"/>
    <property type="project" value="UniProtKB-UniRule"/>
</dbReference>
<accession>A0A1Z9Z2T7</accession>
<dbReference type="PANTHER" id="PTHR34512:SF30">
    <property type="entry name" value="OUTER MEMBRANE PROTEIN ASSEMBLY FACTOR BAMB"/>
    <property type="match status" value="1"/>
</dbReference>
<dbReference type="Pfam" id="PF13360">
    <property type="entry name" value="PQQ_2"/>
    <property type="match status" value="1"/>
</dbReference>
<protein>
    <recommendedName>
        <fullName evidence="4">Outer membrane protein assembly factor BamB</fullName>
    </recommendedName>
</protein>
<dbReference type="NCBIfam" id="TIGR03300">
    <property type="entry name" value="assembly_YfgL"/>
    <property type="match status" value="1"/>
</dbReference>
<keyword evidence="7" id="KW-1185">Reference proteome</keyword>
<comment type="function">
    <text evidence="4">Part of the outer membrane protein assembly complex, which is involved in assembly and insertion of beta-barrel proteins into the outer membrane.</text>
</comment>
<dbReference type="InterPro" id="IPR011047">
    <property type="entry name" value="Quinoprotein_ADH-like_sf"/>
</dbReference>
<comment type="subcellular location">
    <subcellularLocation>
        <location evidence="4">Cell outer membrane</location>
        <topology evidence="4">Lipid-anchor</topology>
    </subcellularLocation>
</comment>
<gene>
    <name evidence="4" type="primary">bamB</name>
    <name evidence="6" type="ORF">CAP51_03840</name>
</gene>
<dbReference type="Gene3D" id="2.130.10.10">
    <property type="entry name" value="YVTN repeat-like/Quinoprotein amine dehydrogenase"/>
    <property type="match status" value="1"/>
</dbReference>
<sequence length="382" mass="41450">MKNIVKIPFAFTLLSIALLGCSSKSGIKVEEPKPNPLPKIQVTQQLKPVFQTSVSSSPKHDPLRYQLDRFDGVYYSVDPDGKVAATNGKNKLWEVRPSKALTAGVSVGQGVAIVGNRQGQIFALDAKTGQTLWQQQLTGSILSPALIFQNRVVSISNDGTVFANDVRSGQLIWTFDLPDTSLRVRGYAAPTVIDDRTIAVASANGYVYALDVITGVPNWQRRVAVNDGRGDIQRLIDIDGQPVVIGDKMVTVSFQGQVTVVDLTSQQVLWSEKASSLNSPAVDNQAVYVANTDGSLVAYDLYNGNKLWETDELAHRGLSNPVVLGNILVVGDYEGVLHLIDPATGKINGREKTSGDVRTLRVEDNLLYVATTKGNFSVWQTP</sequence>
<comment type="similarity">
    <text evidence="4">Belongs to the BamB family.</text>
</comment>